<evidence type="ECO:0000256" key="3">
    <source>
        <dbReference type="ARBA" id="ARBA00022692"/>
    </source>
</evidence>
<dbReference type="eggNOG" id="COG0531">
    <property type="taxonomic scope" value="Bacteria"/>
</dbReference>
<evidence type="ECO:0000256" key="5">
    <source>
        <dbReference type="ARBA" id="ARBA00023136"/>
    </source>
</evidence>
<evidence type="ECO:0000313" key="8">
    <source>
        <dbReference type="Proteomes" id="UP000000448"/>
    </source>
</evidence>
<feature type="transmembrane region" description="Helical" evidence="6">
    <location>
        <begin position="313"/>
        <end position="334"/>
    </location>
</feature>
<keyword evidence="2" id="KW-1003">Cell membrane</keyword>
<keyword evidence="3 6" id="KW-0812">Transmembrane</keyword>
<evidence type="ECO:0000256" key="6">
    <source>
        <dbReference type="SAM" id="Phobius"/>
    </source>
</evidence>
<feature type="transmembrane region" description="Helical" evidence="6">
    <location>
        <begin position="289"/>
        <end position="307"/>
    </location>
</feature>
<reference evidence="7 8" key="1">
    <citation type="journal article" date="2009" name="PLoS Genet.">
        <title>Adaptations to submarine hydrothermal environments exemplified by the genome of Nautilia profundicola.</title>
        <authorList>
            <person name="Campbell B.J."/>
            <person name="Smith J.L."/>
            <person name="Hanson T.E."/>
            <person name="Klotz M.G."/>
            <person name="Stein L.Y."/>
            <person name="Lee C.K."/>
            <person name="Wu D."/>
            <person name="Robinson J.M."/>
            <person name="Khouri H.M."/>
            <person name="Eisen J.A."/>
            <person name="Cary S.C."/>
        </authorList>
    </citation>
    <scope>NUCLEOTIDE SEQUENCE [LARGE SCALE GENOMIC DNA]</scope>
    <source>
        <strain evidence="8">ATCC BAA-1463 / DSM 18972 / AmH</strain>
    </source>
</reference>
<accession>B9L7E5</accession>
<dbReference type="PANTHER" id="PTHR42770:SF13">
    <property type="entry name" value="L-METHIONINE_BRANCHED-CHAIN AMINO ACID EXPORTER YJEH"/>
    <property type="match status" value="1"/>
</dbReference>
<feature type="transmembrane region" description="Helical" evidence="6">
    <location>
        <begin position="140"/>
        <end position="161"/>
    </location>
</feature>
<dbReference type="EMBL" id="CP001279">
    <property type="protein sequence ID" value="ACM92068.1"/>
    <property type="molecule type" value="Genomic_DNA"/>
</dbReference>
<dbReference type="GO" id="GO:0022857">
    <property type="term" value="F:transmembrane transporter activity"/>
    <property type="evidence" value="ECO:0007669"/>
    <property type="project" value="InterPro"/>
</dbReference>
<organism evidence="7 8">
    <name type="scientific">Nautilia profundicola (strain ATCC BAA-1463 / DSM 18972 / AmH)</name>
    <dbReference type="NCBI Taxonomy" id="598659"/>
    <lineage>
        <taxon>Bacteria</taxon>
        <taxon>Pseudomonadati</taxon>
        <taxon>Campylobacterota</taxon>
        <taxon>Epsilonproteobacteria</taxon>
        <taxon>Nautiliales</taxon>
        <taxon>Nautiliaceae</taxon>
        <taxon>Nautilia</taxon>
    </lineage>
</organism>
<evidence type="ECO:0000256" key="1">
    <source>
        <dbReference type="ARBA" id="ARBA00004651"/>
    </source>
</evidence>
<dbReference type="RefSeq" id="WP_012663440.1">
    <property type="nucleotide sequence ID" value="NC_012115.1"/>
</dbReference>
<dbReference type="HOGENOM" id="CLU_007946_18_0_7"/>
<feature type="transmembrane region" description="Helical" evidence="6">
    <location>
        <begin position="34"/>
        <end position="54"/>
    </location>
</feature>
<dbReference type="AlphaFoldDB" id="B9L7E5"/>
<sequence length="377" mass="41195">MKLSLTQGIATIVITLLGSGVFIVPALSATYSGWAALVLWFVIALMILPVAFVFGKLGIMYPSAGGSATFVKEAFGEKMGFATKLLYLSIIPIGPPVVIITAASYLASAFGSEYLIEFIFLASGIILILNLMSLTVSSNINIAVAVTIITIISTFFTVSLFQNFHISAHEFHIIKTLGIIFWCFVGIEAMSHISHEFKNENDFFKAVVIGIIIVAFMYMAVTFSLLVFNAYGNESKNLHSLVSVASHIMPYADKIMAVVAFIICIMALNLYVASLTRLFTTLNIGFKKALFVIMGIILAVSVLKFMFNFKVDLLITYSNGVFVLIYFLVSLSALKILKTKTALLAVVTMGVIIAILGFDMVYALIMLGVFYMLKKEV</sequence>
<dbReference type="InterPro" id="IPR002293">
    <property type="entry name" value="AA/rel_permease1"/>
</dbReference>
<keyword evidence="5 6" id="KW-0472">Membrane</keyword>
<evidence type="ECO:0000256" key="2">
    <source>
        <dbReference type="ARBA" id="ARBA00022475"/>
    </source>
</evidence>
<feature type="transmembrane region" description="Helical" evidence="6">
    <location>
        <begin position="248"/>
        <end position="268"/>
    </location>
</feature>
<protein>
    <submittedName>
        <fullName evidence="7">Amino acid transporter</fullName>
    </submittedName>
</protein>
<name>B9L7E5_NAUPA</name>
<dbReference type="Gene3D" id="1.20.1740.10">
    <property type="entry name" value="Amino acid/polyamine transporter I"/>
    <property type="match status" value="1"/>
</dbReference>
<dbReference type="OrthoDB" id="127638at2"/>
<dbReference type="STRING" id="598659.NAMH_0115"/>
<dbReference type="InterPro" id="IPR050367">
    <property type="entry name" value="APC_superfamily"/>
</dbReference>
<keyword evidence="4 6" id="KW-1133">Transmembrane helix</keyword>
<evidence type="ECO:0000313" key="7">
    <source>
        <dbReference type="EMBL" id="ACM92068.1"/>
    </source>
</evidence>
<gene>
    <name evidence="7" type="ordered locus">NAMH_0115</name>
</gene>
<dbReference type="Proteomes" id="UP000000448">
    <property type="component" value="Chromosome"/>
</dbReference>
<dbReference type="PANTHER" id="PTHR42770">
    <property type="entry name" value="AMINO ACID TRANSPORTER-RELATED"/>
    <property type="match status" value="1"/>
</dbReference>
<keyword evidence="8" id="KW-1185">Reference proteome</keyword>
<dbReference type="Pfam" id="PF13520">
    <property type="entry name" value="AA_permease_2"/>
    <property type="match status" value="1"/>
</dbReference>
<feature type="transmembrane region" description="Helical" evidence="6">
    <location>
        <begin position="114"/>
        <end position="133"/>
    </location>
</feature>
<proteinExistence type="predicted"/>
<dbReference type="PIRSF" id="PIRSF006060">
    <property type="entry name" value="AA_transporter"/>
    <property type="match status" value="1"/>
</dbReference>
<dbReference type="KEGG" id="nam:NAMH_0115"/>
<evidence type="ECO:0000256" key="4">
    <source>
        <dbReference type="ARBA" id="ARBA00022989"/>
    </source>
</evidence>
<feature type="transmembrane region" description="Helical" evidence="6">
    <location>
        <begin position="85"/>
        <end position="108"/>
    </location>
</feature>
<comment type="subcellular location">
    <subcellularLocation>
        <location evidence="1">Cell membrane</location>
        <topology evidence="1">Multi-pass membrane protein</topology>
    </subcellularLocation>
</comment>
<dbReference type="GO" id="GO:0005886">
    <property type="term" value="C:plasma membrane"/>
    <property type="evidence" value="ECO:0007669"/>
    <property type="project" value="UniProtKB-SubCell"/>
</dbReference>
<feature type="transmembrane region" description="Helical" evidence="6">
    <location>
        <begin position="341"/>
        <end position="373"/>
    </location>
</feature>
<feature type="transmembrane region" description="Helical" evidence="6">
    <location>
        <begin position="203"/>
        <end position="228"/>
    </location>
</feature>
<feature type="transmembrane region" description="Helical" evidence="6">
    <location>
        <begin position="9"/>
        <end position="28"/>
    </location>
</feature>
<feature type="transmembrane region" description="Helical" evidence="6">
    <location>
        <begin position="173"/>
        <end position="191"/>
    </location>
</feature>